<keyword evidence="4 8" id="KW-0227">DNA damage</keyword>
<dbReference type="SUPFAM" id="SSF50249">
    <property type="entry name" value="Nucleic acid-binding proteins"/>
    <property type="match status" value="1"/>
</dbReference>
<evidence type="ECO:0000313" key="11">
    <source>
        <dbReference type="Proteomes" id="UP001321520"/>
    </source>
</evidence>
<proteinExistence type="inferred from homology"/>
<comment type="function">
    <text evidence="1 8">Involved in DNA repair and RecF pathway recombination.</text>
</comment>
<dbReference type="EMBL" id="CP098023">
    <property type="protein sequence ID" value="WKD50910.1"/>
    <property type="molecule type" value="Genomic_DNA"/>
</dbReference>
<evidence type="ECO:0000256" key="8">
    <source>
        <dbReference type="HAMAP-Rule" id="MF_00201"/>
    </source>
</evidence>
<keyword evidence="5 8" id="KW-0233">DNA recombination</keyword>
<keyword evidence="11" id="KW-1185">Reference proteome</keyword>
<dbReference type="Gene3D" id="1.20.1440.120">
    <property type="entry name" value="Recombination protein O, C-terminal domain"/>
    <property type="match status" value="1"/>
</dbReference>
<dbReference type="InterPro" id="IPR042242">
    <property type="entry name" value="RecO_C"/>
</dbReference>
<keyword evidence="6 8" id="KW-0234">DNA repair</keyword>
<comment type="similarity">
    <text evidence="2 8">Belongs to the RecO family.</text>
</comment>
<evidence type="ECO:0000256" key="7">
    <source>
        <dbReference type="ARBA" id="ARBA00033409"/>
    </source>
</evidence>
<dbReference type="InterPro" id="IPR012340">
    <property type="entry name" value="NA-bd_OB-fold"/>
</dbReference>
<protein>
    <recommendedName>
        <fullName evidence="3 8">DNA repair protein RecO</fullName>
    </recommendedName>
    <alternativeName>
        <fullName evidence="7 8">Recombination protein O</fullName>
    </alternativeName>
</protein>
<evidence type="ECO:0000259" key="9">
    <source>
        <dbReference type="Pfam" id="PF11967"/>
    </source>
</evidence>
<sequence length="249" mass="27646">MKQPQPAQPAYILHARPYRDSSLILELLTSDFGRIGCVARGARRDKRRRQQALQPFSPLLVSLLGNGALKTLGSVENVAAPLWLKGRAVYVGLYANELLVRLLPEGEAHYALFAMYQVLLEVLAQSKGDDSNQLEGPLRRFELQLLRELGSCPPLDYCTGSQGIVSEGVRYQLEIEQGFVPVYRQGSNAQRDNEFSGEELLGIVQALESGKWSAGLLLPAKRLTRILLQAMLGGRPLQSRALFRQVYGK</sequence>
<dbReference type="Pfam" id="PF02565">
    <property type="entry name" value="RecO_C"/>
    <property type="match status" value="1"/>
</dbReference>
<dbReference type="Gene3D" id="2.40.50.140">
    <property type="entry name" value="Nucleic acid-binding proteins"/>
    <property type="match status" value="1"/>
</dbReference>
<dbReference type="InterPro" id="IPR022572">
    <property type="entry name" value="DNA_rep/recomb_RecO_N"/>
</dbReference>
<evidence type="ECO:0000256" key="4">
    <source>
        <dbReference type="ARBA" id="ARBA00022763"/>
    </source>
</evidence>
<evidence type="ECO:0000256" key="6">
    <source>
        <dbReference type="ARBA" id="ARBA00023204"/>
    </source>
</evidence>
<dbReference type="Proteomes" id="UP001321520">
    <property type="component" value="Chromosome"/>
</dbReference>
<gene>
    <name evidence="8 10" type="primary">recO</name>
    <name evidence="10" type="ORF">M8T91_05650</name>
</gene>
<dbReference type="RefSeq" id="WP_301417660.1">
    <property type="nucleotide sequence ID" value="NZ_CP098023.1"/>
</dbReference>
<evidence type="ECO:0000256" key="1">
    <source>
        <dbReference type="ARBA" id="ARBA00003065"/>
    </source>
</evidence>
<dbReference type="InterPro" id="IPR037278">
    <property type="entry name" value="ARFGAP/RecO"/>
</dbReference>
<evidence type="ECO:0000256" key="5">
    <source>
        <dbReference type="ARBA" id="ARBA00023172"/>
    </source>
</evidence>
<evidence type="ECO:0000313" key="10">
    <source>
        <dbReference type="EMBL" id="WKD50910.1"/>
    </source>
</evidence>
<dbReference type="PANTHER" id="PTHR33991">
    <property type="entry name" value="DNA REPAIR PROTEIN RECO"/>
    <property type="match status" value="1"/>
</dbReference>
<dbReference type="NCBIfam" id="TIGR00613">
    <property type="entry name" value="reco"/>
    <property type="match status" value="1"/>
</dbReference>
<dbReference type="InterPro" id="IPR003717">
    <property type="entry name" value="RecO"/>
</dbReference>
<reference evidence="10 11" key="1">
    <citation type="submission" date="2022-05" db="EMBL/GenBank/DDBJ databases">
        <title>Microbulbifer sp. nov., isolated from sponge.</title>
        <authorList>
            <person name="Gao L."/>
        </authorList>
    </citation>
    <scope>NUCLEOTIDE SEQUENCE [LARGE SCALE GENOMIC DNA]</scope>
    <source>
        <strain evidence="10 11">MI-G</strain>
    </source>
</reference>
<dbReference type="HAMAP" id="MF_00201">
    <property type="entry name" value="RecO"/>
    <property type="match status" value="1"/>
</dbReference>
<organism evidence="10 11">
    <name type="scientific">Microbulbifer spongiae</name>
    <dbReference type="NCBI Taxonomy" id="2944933"/>
    <lineage>
        <taxon>Bacteria</taxon>
        <taxon>Pseudomonadati</taxon>
        <taxon>Pseudomonadota</taxon>
        <taxon>Gammaproteobacteria</taxon>
        <taxon>Cellvibrionales</taxon>
        <taxon>Microbulbiferaceae</taxon>
        <taxon>Microbulbifer</taxon>
    </lineage>
</organism>
<dbReference type="Pfam" id="PF11967">
    <property type="entry name" value="RecO_N"/>
    <property type="match status" value="1"/>
</dbReference>
<dbReference type="SUPFAM" id="SSF57863">
    <property type="entry name" value="ArfGap/RecO-like zinc finger"/>
    <property type="match status" value="1"/>
</dbReference>
<name>A0ABY9ED54_9GAMM</name>
<feature type="domain" description="DNA replication/recombination mediator RecO N-terminal" evidence="9">
    <location>
        <begin position="8"/>
        <end position="78"/>
    </location>
</feature>
<evidence type="ECO:0000256" key="3">
    <source>
        <dbReference type="ARBA" id="ARBA00021310"/>
    </source>
</evidence>
<accession>A0ABY9ED54</accession>
<dbReference type="PANTHER" id="PTHR33991:SF1">
    <property type="entry name" value="DNA REPAIR PROTEIN RECO"/>
    <property type="match status" value="1"/>
</dbReference>
<evidence type="ECO:0000256" key="2">
    <source>
        <dbReference type="ARBA" id="ARBA00007452"/>
    </source>
</evidence>